<dbReference type="Pfam" id="PF04116">
    <property type="entry name" value="FA_hydroxylase"/>
    <property type="match status" value="1"/>
</dbReference>
<evidence type="ECO:0000313" key="9">
    <source>
        <dbReference type="EMBL" id="KAB8343231.1"/>
    </source>
</evidence>
<dbReference type="GO" id="GO:0016491">
    <property type="term" value="F:oxidoreductase activity"/>
    <property type="evidence" value="ECO:0007669"/>
    <property type="project" value="InterPro"/>
</dbReference>
<name>A0A5N6KTW3_9ROSI</name>
<sequence>MTTTTATTTAATPAPVAMTGSRNPKDSMKSTWRKGDKKQWTIFHWLYEILDIQPSYLDKDPPVHDKKDKVPFVPAWLMHRWILYHAGVPLVLHQLYAYFYGNMGPITTVIYYSTVFKLIGIHQLKMLRRVGYKYGFLDGDKHERDGIPDIGVMNVALSLVATVVFRMILAVVLSYNVSQTPLQMNWLALPVEIGLYGVVLDFWFYWYHRVMHQFDNMWKYHRTHHLTKHPNPLLTLYADPEQEFFDIIGIPLLTWLSLRAIGLPMSFYEWWLCHQYVVFSELTGHSGVRVHAETPSPVTPLLKMFDAELVIEDHDLHHRKGWRKSHNYGKQTRLWDRIFGTCTDRIESVKENVDYENTCEFPLY</sequence>
<feature type="compositionally biased region" description="Basic and acidic residues" evidence="6">
    <location>
        <begin position="23"/>
        <end position="32"/>
    </location>
</feature>
<comment type="subcellular location">
    <subcellularLocation>
        <location evidence="1">Membrane</location>
    </subcellularLocation>
</comment>
<evidence type="ECO:0000256" key="5">
    <source>
        <dbReference type="ARBA" id="ARBA00023136"/>
    </source>
</evidence>
<accession>A0A5N6KTW3</accession>
<protein>
    <recommendedName>
        <fullName evidence="8">Fatty acid hydroxylase domain-containing protein</fullName>
    </recommendedName>
</protein>
<feature type="region of interest" description="Disordered" evidence="6">
    <location>
        <begin position="1"/>
        <end position="32"/>
    </location>
</feature>
<dbReference type="InterPro" id="IPR050307">
    <property type="entry name" value="Sterol_Desaturase_Related"/>
</dbReference>
<reference evidence="9 10" key="1">
    <citation type="submission" date="2019-06" db="EMBL/GenBank/DDBJ databases">
        <title>A chromosomal-level reference genome of Carpinus fangiana (Coryloideae, Betulaceae).</title>
        <authorList>
            <person name="Yang X."/>
            <person name="Wang Z."/>
            <person name="Zhang L."/>
            <person name="Hao G."/>
            <person name="Liu J."/>
            <person name="Yang Y."/>
        </authorList>
    </citation>
    <scope>NUCLEOTIDE SEQUENCE [LARGE SCALE GENOMIC DNA]</scope>
    <source>
        <strain evidence="9">Cfa_2016G</strain>
        <tissue evidence="9">Leaf</tissue>
    </source>
</reference>
<keyword evidence="5 7" id="KW-0472">Membrane</keyword>
<evidence type="ECO:0000313" key="10">
    <source>
        <dbReference type="Proteomes" id="UP000327013"/>
    </source>
</evidence>
<comment type="caution">
    <text evidence="9">The sequence shown here is derived from an EMBL/GenBank/DDBJ whole genome shotgun (WGS) entry which is preliminary data.</text>
</comment>
<evidence type="ECO:0000256" key="1">
    <source>
        <dbReference type="ARBA" id="ARBA00004370"/>
    </source>
</evidence>
<evidence type="ECO:0000256" key="7">
    <source>
        <dbReference type="SAM" id="Phobius"/>
    </source>
</evidence>
<keyword evidence="4 7" id="KW-1133">Transmembrane helix</keyword>
<evidence type="ECO:0000256" key="6">
    <source>
        <dbReference type="SAM" id="MobiDB-lite"/>
    </source>
</evidence>
<feature type="transmembrane region" description="Helical" evidence="7">
    <location>
        <begin position="106"/>
        <end position="124"/>
    </location>
</feature>
<feature type="transmembrane region" description="Helical" evidence="7">
    <location>
        <begin position="187"/>
        <end position="207"/>
    </location>
</feature>
<dbReference type="Proteomes" id="UP000327013">
    <property type="component" value="Unassembled WGS sequence"/>
</dbReference>
<dbReference type="GO" id="GO:0016020">
    <property type="term" value="C:membrane"/>
    <property type="evidence" value="ECO:0007669"/>
    <property type="project" value="UniProtKB-SubCell"/>
</dbReference>
<comment type="similarity">
    <text evidence="2">Belongs to the sterol desaturase family.</text>
</comment>
<evidence type="ECO:0000256" key="2">
    <source>
        <dbReference type="ARBA" id="ARBA00009324"/>
    </source>
</evidence>
<keyword evidence="10" id="KW-1185">Reference proteome</keyword>
<evidence type="ECO:0000259" key="8">
    <source>
        <dbReference type="Pfam" id="PF04116"/>
    </source>
</evidence>
<feature type="compositionally biased region" description="Low complexity" evidence="6">
    <location>
        <begin position="1"/>
        <end position="19"/>
    </location>
</feature>
<dbReference type="OrthoDB" id="6354873at2759"/>
<evidence type="ECO:0000256" key="4">
    <source>
        <dbReference type="ARBA" id="ARBA00022989"/>
    </source>
</evidence>
<dbReference type="AlphaFoldDB" id="A0A5N6KTW3"/>
<dbReference type="EMBL" id="VIBQ01000012">
    <property type="protein sequence ID" value="KAB8343231.1"/>
    <property type="molecule type" value="Genomic_DNA"/>
</dbReference>
<dbReference type="GO" id="GO:0005506">
    <property type="term" value="F:iron ion binding"/>
    <property type="evidence" value="ECO:0007669"/>
    <property type="project" value="InterPro"/>
</dbReference>
<dbReference type="GO" id="GO:0008610">
    <property type="term" value="P:lipid biosynthetic process"/>
    <property type="evidence" value="ECO:0007669"/>
    <property type="project" value="InterPro"/>
</dbReference>
<keyword evidence="3 7" id="KW-0812">Transmembrane</keyword>
<dbReference type="InterPro" id="IPR006694">
    <property type="entry name" value="Fatty_acid_hydroxylase"/>
</dbReference>
<evidence type="ECO:0000256" key="3">
    <source>
        <dbReference type="ARBA" id="ARBA00022692"/>
    </source>
</evidence>
<organism evidence="9 10">
    <name type="scientific">Carpinus fangiana</name>
    <dbReference type="NCBI Taxonomy" id="176857"/>
    <lineage>
        <taxon>Eukaryota</taxon>
        <taxon>Viridiplantae</taxon>
        <taxon>Streptophyta</taxon>
        <taxon>Embryophyta</taxon>
        <taxon>Tracheophyta</taxon>
        <taxon>Spermatophyta</taxon>
        <taxon>Magnoliopsida</taxon>
        <taxon>eudicotyledons</taxon>
        <taxon>Gunneridae</taxon>
        <taxon>Pentapetalae</taxon>
        <taxon>rosids</taxon>
        <taxon>fabids</taxon>
        <taxon>Fagales</taxon>
        <taxon>Betulaceae</taxon>
        <taxon>Carpinus</taxon>
    </lineage>
</organism>
<dbReference type="PANTHER" id="PTHR11863">
    <property type="entry name" value="STEROL DESATURASE"/>
    <property type="match status" value="1"/>
</dbReference>
<proteinExistence type="inferred from homology"/>
<feature type="domain" description="Fatty acid hydroxylase" evidence="8">
    <location>
        <begin position="195"/>
        <end position="341"/>
    </location>
</feature>
<gene>
    <name evidence="9" type="ORF">FH972_022821</name>
</gene>
<feature type="transmembrane region" description="Helical" evidence="7">
    <location>
        <begin position="151"/>
        <end position="175"/>
    </location>
</feature>